<feature type="domain" description="Reverse transcriptase" evidence="1">
    <location>
        <begin position="148"/>
        <end position="299"/>
    </location>
</feature>
<evidence type="ECO:0000259" key="1">
    <source>
        <dbReference type="Pfam" id="PF00078"/>
    </source>
</evidence>
<dbReference type="PANTHER" id="PTHR19446">
    <property type="entry name" value="REVERSE TRANSCRIPTASES"/>
    <property type="match status" value="1"/>
</dbReference>
<gene>
    <name evidence="2" type="ORF">TSOC_012084</name>
</gene>
<dbReference type="SUPFAM" id="SSF56672">
    <property type="entry name" value="DNA/RNA polymerases"/>
    <property type="match status" value="1"/>
</dbReference>
<organism evidence="2 3">
    <name type="scientific">Tetrabaena socialis</name>
    <dbReference type="NCBI Taxonomy" id="47790"/>
    <lineage>
        <taxon>Eukaryota</taxon>
        <taxon>Viridiplantae</taxon>
        <taxon>Chlorophyta</taxon>
        <taxon>core chlorophytes</taxon>
        <taxon>Chlorophyceae</taxon>
        <taxon>CS clade</taxon>
        <taxon>Chlamydomonadales</taxon>
        <taxon>Tetrabaenaceae</taxon>
        <taxon>Tetrabaena</taxon>
    </lineage>
</organism>
<dbReference type="InterPro" id="IPR043502">
    <property type="entry name" value="DNA/RNA_pol_sf"/>
</dbReference>
<protein>
    <submittedName>
        <fullName evidence="2">Transposon TX1 uncharacterized protein</fullName>
    </submittedName>
</protein>
<dbReference type="InterPro" id="IPR000477">
    <property type="entry name" value="RT_dom"/>
</dbReference>
<dbReference type="Pfam" id="PF00078">
    <property type="entry name" value="RVT_1"/>
    <property type="match status" value="1"/>
</dbReference>
<sequence length="318" mass="34361">MLPPTWPTQSMPSIGHLVRDPASVPQVIANYWRDVSTLPSEVEQPAAVKQQAQAAVLEALQAHPRQLPAAEAQGELGRPEVPSIAVARALRATPHGKAPGRNGLPADLYTVFSRQFSPSLATLYTAIGTTGTMPARFTDGIITVLFKKGVPTEPGNYRPITLLNTDYRNLAKVLTTRLGPALHAAIAAKQTAFLPCCLIGTNIFALRHVLHLLKRQGWSAIIAFLDFAKAYDTVHRHLLLVAMAELGGTELLQKWVCTLLSATQAQAQVGGRLSQPVSMAAGVRQGCPLAPLLVAQTLLPWLRRKGMVYGWTPPMRST</sequence>
<accession>A0A2J7ZNW9</accession>
<dbReference type="EMBL" id="PGGS01000749">
    <property type="protein sequence ID" value="PNH01965.1"/>
    <property type="molecule type" value="Genomic_DNA"/>
</dbReference>
<name>A0A2J7ZNW9_9CHLO</name>
<dbReference type="Proteomes" id="UP000236333">
    <property type="component" value="Unassembled WGS sequence"/>
</dbReference>
<evidence type="ECO:0000313" key="3">
    <source>
        <dbReference type="Proteomes" id="UP000236333"/>
    </source>
</evidence>
<dbReference type="OrthoDB" id="536038at2759"/>
<keyword evidence="3" id="KW-1185">Reference proteome</keyword>
<proteinExistence type="predicted"/>
<dbReference type="CDD" id="cd01650">
    <property type="entry name" value="RT_nLTR_like"/>
    <property type="match status" value="1"/>
</dbReference>
<dbReference type="AlphaFoldDB" id="A0A2J7ZNW9"/>
<evidence type="ECO:0000313" key="2">
    <source>
        <dbReference type="EMBL" id="PNH01965.1"/>
    </source>
</evidence>
<reference evidence="2 3" key="1">
    <citation type="journal article" date="2017" name="Mol. Biol. Evol.">
        <title>The 4-celled Tetrabaena socialis nuclear genome reveals the essential components for genetic control of cell number at the origin of multicellularity in the volvocine lineage.</title>
        <authorList>
            <person name="Featherston J."/>
            <person name="Arakaki Y."/>
            <person name="Hanschen E.R."/>
            <person name="Ferris P.J."/>
            <person name="Michod R.E."/>
            <person name="Olson B.J.S.C."/>
            <person name="Nozaki H."/>
            <person name="Durand P.M."/>
        </authorList>
    </citation>
    <scope>NUCLEOTIDE SEQUENCE [LARGE SCALE GENOMIC DNA]</scope>
    <source>
        <strain evidence="2 3">NIES-571</strain>
    </source>
</reference>
<comment type="caution">
    <text evidence="2">The sequence shown here is derived from an EMBL/GenBank/DDBJ whole genome shotgun (WGS) entry which is preliminary data.</text>
</comment>